<dbReference type="InterPro" id="IPR011621">
    <property type="entry name" value="Metal-dep_PHydrolase_7TM_intra"/>
</dbReference>
<dbReference type="InterPro" id="IPR011624">
    <property type="entry name" value="Metal-dep_PHydrolase_7TM_extra"/>
</dbReference>
<feature type="transmembrane region" description="Helical" evidence="1">
    <location>
        <begin position="278"/>
        <end position="302"/>
    </location>
</feature>
<dbReference type="InterPro" id="IPR006675">
    <property type="entry name" value="HDIG_dom"/>
</dbReference>
<dbReference type="AlphaFoldDB" id="A0A420VEI5"/>
<gene>
    <name evidence="3" type="ORF">Cdeb_00660</name>
</gene>
<evidence type="ECO:0000313" key="3">
    <source>
        <dbReference type="EMBL" id="RKO61930.1"/>
    </source>
</evidence>
<dbReference type="InterPro" id="IPR052722">
    <property type="entry name" value="PgpH_phosphodiesterase"/>
</dbReference>
<proteinExistence type="predicted"/>
<protein>
    <submittedName>
        <fullName evidence="3">Putative domain HDIG</fullName>
    </submittedName>
</protein>
<dbReference type="Pfam" id="PF01966">
    <property type="entry name" value="HD"/>
    <property type="match status" value="1"/>
</dbReference>
<comment type="caution">
    <text evidence="3">The sequence shown here is derived from an EMBL/GenBank/DDBJ whole genome shotgun (WGS) entry which is preliminary data.</text>
</comment>
<evidence type="ECO:0000313" key="4">
    <source>
        <dbReference type="Proteomes" id="UP000286235"/>
    </source>
</evidence>
<dbReference type="Gene3D" id="1.10.3210.10">
    <property type="entry name" value="Hypothetical protein af1432"/>
    <property type="match status" value="1"/>
</dbReference>
<organism evidence="3 4">
    <name type="scientific">Caldibacillus debilis GB1</name>
    <dbReference type="NCBI Taxonomy" id="1339248"/>
    <lineage>
        <taxon>Bacteria</taxon>
        <taxon>Bacillati</taxon>
        <taxon>Bacillota</taxon>
        <taxon>Bacilli</taxon>
        <taxon>Bacillales</taxon>
        <taxon>Bacillaceae</taxon>
        <taxon>Caldibacillus</taxon>
    </lineage>
</organism>
<sequence>MKRWLNKWQAAAKKMEELKFFRWILFILTVLLLFVSMYSNVRKEKLDIDLFSIADRTIRSPITIEDKESTEKKRKEAVAQVKDVYVLRQEYAQNRVDLVRSIFDAAIETLEGNKEGKGEGGGLPPTTEERLKDLKESLTEPVAKEISDATFLALASASKNELSVAKDYTVTAVHKVMNERIPANEVENAKKRVEETLRITAMPENLKNAAVELARHAIVQNEFYDPEATEELRKQAAENVEPVKILQGQVIVEEGQLVTPEIYRQLKLLGLMDGKDSFLPFIGLLLLSVMLASVLFAGHMHLLGRERKENRRDLFISILIFLIGLGIMKVLSFVKNDAFEITFLFPAAMGVMLGKLLISEAKGILITIAWALCGTVIFNGESSGAFHITAGIYILLSGLSSIVFLTNRNHRSKIFQAGLFVSAVNIAVITALFFIPDSRMSALHYGYYYLTGIGSGIGSAVLTIGILPFFEAGFGILSSMKLIELANPNHPLLKKILTDAPGTYHHSVMVANLAEAACEAIGANGLLARVGSYYHDAGKIKRPMYFIENQNNISNPHEHLNPVQSRNIIIAHTSDGAEILEKHRMPKEIVAIAREHHGTSVLKYFYVKAKEAGLDVKEDEFRYPGPKPRTKEAAVISIADSVEAAVRTVNDPDRKKIESLVKNIIKDRLSDGQFEECDITLKELKTVEKTICETLYGFFHHRIEYPS</sequence>
<dbReference type="PANTHER" id="PTHR36442">
    <property type="entry name" value="CYCLIC-DI-AMP PHOSPHODIESTERASE PGPH"/>
    <property type="match status" value="1"/>
</dbReference>
<feature type="transmembrane region" description="Helical" evidence="1">
    <location>
        <begin position="447"/>
        <end position="470"/>
    </location>
</feature>
<dbReference type="InterPro" id="IPR003607">
    <property type="entry name" value="HD/PDEase_dom"/>
</dbReference>
<keyword evidence="4" id="KW-1185">Reference proteome</keyword>
<evidence type="ECO:0000259" key="2">
    <source>
        <dbReference type="SMART" id="SM00471"/>
    </source>
</evidence>
<feature type="transmembrane region" description="Helical" evidence="1">
    <location>
        <begin position="363"/>
        <end position="380"/>
    </location>
</feature>
<keyword evidence="1" id="KW-0812">Transmembrane</keyword>
<feature type="transmembrane region" description="Helical" evidence="1">
    <location>
        <begin position="20"/>
        <end position="38"/>
    </location>
</feature>
<feature type="domain" description="HD/PDEase" evidence="2">
    <location>
        <begin position="499"/>
        <end position="654"/>
    </location>
</feature>
<dbReference type="Pfam" id="PF07698">
    <property type="entry name" value="7TM-7TMR_HD"/>
    <property type="match status" value="1"/>
</dbReference>
<dbReference type="SMART" id="SM00471">
    <property type="entry name" value="HDc"/>
    <property type="match status" value="1"/>
</dbReference>
<dbReference type="SUPFAM" id="SSF109604">
    <property type="entry name" value="HD-domain/PDEase-like"/>
    <property type="match status" value="1"/>
</dbReference>
<keyword evidence="1" id="KW-1133">Transmembrane helix</keyword>
<feature type="transmembrane region" description="Helical" evidence="1">
    <location>
        <begin position="417"/>
        <end position="435"/>
    </location>
</feature>
<dbReference type="Pfam" id="PF07697">
    <property type="entry name" value="7TMR-HDED"/>
    <property type="match status" value="1"/>
</dbReference>
<dbReference type="InterPro" id="IPR006674">
    <property type="entry name" value="HD_domain"/>
</dbReference>
<keyword evidence="1" id="KW-0472">Membrane</keyword>
<dbReference type="EMBL" id="AZRV01000023">
    <property type="protein sequence ID" value="RKO61930.1"/>
    <property type="molecule type" value="Genomic_DNA"/>
</dbReference>
<feature type="transmembrane region" description="Helical" evidence="1">
    <location>
        <begin position="386"/>
        <end position="405"/>
    </location>
</feature>
<dbReference type="NCBIfam" id="TIGR00277">
    <property type="entry name" value="HDIG"/>
    <property type="match status" value="1"/>
</dbReference>
<evidence type="ECO:0000256" key="1">
    <source>
        <dbReference type="SAM" id="Phobius"/>
    </source>
</evidence>
<reference evidence="3 4" key="1">
    <citation type="submission" date="2013-12" db="EMBL/GenBank/DDBJ databases">
        <title>Genome and proteome characterization of Caldibacillus debilis GB1 derived from a cellulolytic aero-tolerant co-culture.</title>
        <authorList>
            <person name="Wushke S.T."/>
            <person name="Zhang X."/>
            <person name="Fristensky B."/>
            <person name="Wilkins J.A."/>
            <person name="Levin D.B."/>
            <person name="Sparling R."/>
        </authorList>
    </citation>
    <scope>NUCLEOTIDE SEQUENCE [LARGE SCALE GENOMIC DNA]</scope>
    <source>
        <strain evidence="3 4">GB1</strain>
    </source>
</reference>
<accession>A0A420VEI5</accession>
<dbReference type="CDD" id="cd00077">
    <property type="entry name" value="HDc"/>
    <property type="match status" value="1"/>
</dbReference>
<name>A0A420VEI5_9BACI</name>
<dbReference type="PANTHER" id="PTHR36442:SF1">
    <property type="entry name" value="CYCLIC-DI-AMP PHOSPHODIESTERASE PGPH"/>
    <property type="match status" value="1"/>
</dbReference>
<dbReference type="Proteomes" id="UP000286235">
    <property type="component" value="Unassembled WGS sequence"/>
</dbReference>
<feature type="transmembrane region" description="Helical" evidence="1">
    <location>
        <begin position="314"/>
        <end position="332"/>
    </location>
</feature>